<feature type="non-terminal residue" evidence="3">
    <location>
        <position position="60"/>
    </location>
</feature>
<evidence type="ECO:0000256" key="1">
    <source>
        <dbReference type="ARBA" id="ARBA00006676"/>
    </source>
</evidence>
<dbReference type="GO" id="GO:0009117">
    <property type="term" value="P:nucleotide metabolic process"/>
    <property type="evidence" value="ECO:0007669"/>
    <property type="project" value="UniProtKB-KW"/>
</dbReference>
<feature type="non-terminal residue" evidence="3">
    <location>
        <position position="1"/>
    </location>
</feature>
<dbReference type="InterPro" id="IPR006329">
    <property type="entry name" value="AMPD"/>
</dbReference>
<comment type="similarity">
    <text evidence="1">Belongs to the metallo-dependent hydrolases superfamily. Adenosine and AMP deaminases family.</text>
</comment>
<dbReference type="AlphaFoldDB" id="A0ABD0QIB5"/>
<proteinExistence type="inferred from homology"/>
<evidence type="ECO:0000313" key="3">
    <source>
        <dbReference type="EMBL" id="KAL0185927.1"/>
    </source>
</evidence>
<evidence type="ECO:0000256" key="2">
    <source>
        <dbReference type="ARBA" id="ARBA00023080"/>
    </source>
</evidence>
<evidence type="ECO:0000313" key="4">
    <source>
        <dbReference type="Proteomes" id="UP001529510"/>
    </source>
</evidence>
<dbReference type="PANTHER" id="PTHR11359:SF3">
    <property type="entry name" value="AMP DEAMINASE 2"/>
    <property type="match status" value="1"/>
</dbReference>
<protein>
    <submittedName>
        <fullName evidence="3">Uncharacterized protein</fullName>
    </submittedName>
</protein>
<keyword evidence="2" id="KW-0546">Nucleotide metabolism</keyword>
<sequence>VKSYWLGPHYFKEGQEGNDIRRTNVPDIRVAYRFETLCEELNLITQAVRSEELETLEEQG</sequence>
<dbReference type="InterPro" id="IPR032466">
    <property type="entry name" value="Metal_Hydrolase"/>
</dbReference>
<dbReference type="PANTHER" id="PTHR11359">
    <property type="entry name" value="AMP DEAMINASE"/>
    <property type="match status" value="1"/>
</dbReference>
<dbReference type="Proteomes" id="UP001529510">
    <property type="component" value="Unassembled WGS sequence"/>
</dbReference>
<dbReference type="SUPFAM" id="SSF51556">
    <property type="entry name" value="Metallo-dependent hydrolases"/>
    <property type="match status" value="1"/>
</dbReference>
<organism evidence="3 4">
    <name type="scientific">Cirrhinus mrigala</name>
    <name type="common">Mrigala</name>
    <dbReference type="NCBI Taxonomy" id="683832"/>
    <lineage>
        <taxon>Eukaryota</taxon>
        <taxon>Metazoa</taxon>
        <taxon>Chordata</taxon>
        <taxon>Craniata</taxon>
        <taxon>Vertebrata</taxon>
        <taxon>Euteleostomi</taxon>
        <taxon>Actinopterygii</taxon>
        <taxon>Neopterygii</taxon>
        <taxon>Teleostei</taxon>
        <taxon>Ostariophysi</taxon>
        <taxon>Cypriniformes</taxon>
        <taxon>Cyprinidae</taxon>
        <taxon>Labeoninae</taxon>
        <taxon>Labeonini</taxon>
        <taxon>Cirrhinus</taxon>
    </lineage>
</organism>
<name>A0ABD0QIB5_CIRMR</name>
<dbReference type="Gene3D" id="3.20.20.140">
    <property type="entry name" value="Metal-dependent hydrolases"/>
    <property type="match status" value="1"/>
</dbReference>
<gene>
    <name evidence="3" type="ORF">M9458_017597</name>
</gene>
<comment type="caution">
    <text evidence="3">The sequence shown here is derived from an EMBL/GenBank/DDBJ whole genome shotgun (WGS) entry which is preliminary data.</text>
</comment>
<dbReference type="EMBL" id="JAMKFB020000008">
    <property type="protein sequence ID" value="KAL0185927.1"/>
    <property type="molecule type" value="Genomic_DNA"/>
</dbReference>
<accession>A0ABD0QIB5</accession>
<dbReference type="Pfam" id="PF19326">
    <property type="entry name" value="AMP_deaminase"/>
    <property type="match status" value="1"/>
</dbReference>
<keyword evidence="4" id="KW-1185">Reference proteome</keyword>
<reference evidence="3 4" key="1">
    <citation type="submission" date="2024-05" db="EMBL/GenBank/DDBJ databases">
        <title>Genome sequencing and assembly of Indian major carp, Cirrhinus mrigala (Hamilton, 1822).</title>
        <authorList>
            <person name="Mohindra V."/>
            <person name="Chowdhury L.M."/>
            <person name="Lal K."/>
            <person name="Jena J.K."/>
        </authorList>
    </citation>
    <scope>NUCLEOTIDE SEQUENCE [LARGE SCALE GENOMIC DNA]</scope>
    <source>
        <strain evidence="3">CM1030</strain>
        <tissue evidence="3">Blood</tissue>
    </source>
</reference>